<proteinExistence type="inferred from homology"/>
<comment type="similarity">
    <text evidence="1">Belongs to the glycosyltransferase 2 family.</text>
</comment>
<organism evidence="5 6">
    <name type="scientific">Nibrella viscosa</name>
    <dbReference type="NCBI Taxonomy" id="1084524"/>
    <lineage>
        <taxon>Bacteria</taxon>
        <taxon>Pseudomonadati</taxon>
        <taxon>Bacteroidota</taxon>
        <taxon>Cytophagia</taxon>
        <taxon>Cytophagales</taxon>
        <taxon>Spirosomataceae</taxon>
        <taxon>Nibrella</taxon>
    </lineage>
</organism>
<comment type="caution">
    <text evidence="5">The sequence shown here is derived from an EMBL/GenBank/DDBJ whole genome shotgun (WGS) entry which is preliminary data.</text>
</comment>
<dbReference type="Proteomes" id="UP001500936">
    <property type="component" value="Unassembled WGS sequence"/>
</dbReference>
<dbReference type="Pfam" id="PF13641">
    <property type="entry name" value="Glyco_tranf_2_3"/>
    <property type="match status" value="1"/>
</dbReference>
<keyword evidence="2" id="KW-0328">Glycosyltransferase</keyword>
<gene>
    <name evidence="5" type="ORF">GCM10023187_13210</name>
</gene>
<dbReference type="Gene3D" id="3.90.550.10">
    <property type="entry name" value="Spore Coat Polysaccharide Biosynthesis Protein SpsA, Chain A"/>
    <property type="match status" value="1"/>
</dbReference>
<dbReference type="InterPro" id="IPR029044">
    <property type="entry name" value="Nucleotide-diphossugar_trans"/>
</dbReference>
<evidence type="ECO:0000256" key="1">
    <source>
        <dbReference type="ARBA" id="ARBA00006739"/>
    </source>
</evidence>
<keyword evidence="4" id="KW-1133">Transmembrane helix</keyword>
<protein>
    <recommendedName>
        <fullName evidence="7">Glycosyltransferase, GT2 family</fullName>
    </recommendedName>
</protein>
<evidence type="ECO:0000313" key="5">
    <source>
        <dbReference type="EMBL" id="GAA4400241.1"/>
    </source>
</evidence>
<feature type="transmembrane region" description="Helical" evidence="4">
    <location>
        <begin position="271"/>
        <end position="288"/>
    </location>
</feature>
<keyword evidence="4" id="KW-0472">Membrane</keyword>
<dbReference type="PANTHER" id="PTHR43179:SF12">
    <property type="entry name" value="GALACTOFURANOSYLTRANSFERASE GLFT2"/>
    <property type="match status" value="1"/>
</dbReference>
<dbReference type="PANTHER" id="PTHR43179">
    <property type="entry name" value="RHAMNOSYLTRANSFERASE WBBL"/>
    <property type="match status" value="1"/>
</dbReference>
<dbReference type="EMBL" id="BAABHB010000002">
    <property type="protein sequence ID" value="GAA4400241.1"/>
    <property type="molecule type" value="Genomic_DNA"/>
</dbReference>
<accession>A0ABP8K590</accession>
<name>A0ABP8K590_9BACT</name>
<keyword evidence="6" id="KW-1185">Reference proteome</keyword>
<keyword evidence="3" id="KW-0808">Transferase</keyword>
<keyword evidence="4" id="KW-0812">Transmembrane</keyword>
<evidence type="ECO:0000256" key="4">
    <source>
        <dbReference type="SAM" id="Phobius"/>
    </source>
</evidence>
<sequence>MRSIAVIIPTFNRKDCLHSLLQQLAAQQPVAIHLSVVVVVDGSTDGTTEMLAQEFPDVHCVIGNGHWWFTRSANEGIRYAENTLKPDAFLVLNDDSEIAPDYLRQLVTAAGTIRQPALIGSLSLANTQPPMVTFSGNRNLSRWRLKSTSYLAPFCPFDPQTMTGLYPTYGLVGRGMLIPQAVIRRIGYLDEAAFPQYGSDDDYALTARGQGIPVYICWDARVSTSEQLTSDGTAHRQQKPLVFLKSFFNKYSINSIQKHVTFYRRHGIAPLWPLATLIFIAGTCRAYFWKYRNIKV</sequence>
<evidence type="ECO:0000313" key="6">
    <source>
        <dbReference type="Proteomes" id="UP001500936"/>
    </source>
</evidence>
<reference evidence="6" key="1">
    <citation type="journal article" date="2019" name="Int. J. Syst. Evol. Microbiol.">
        <title>The Global Catalogue of Microorganisms (GCM) 10K type strain sequencing project: providing services to taxonomists for standard genome sequencing and annotation.</title>
        <authorList>
            <consortium name="The Broad Institute Genomics Platform"/>
            <consortium name="The Broad Institute Genome Sequencing Center for Infectious Disease"/>
            <person name="Wu L."/>
            <person name="Ma J."/>
        </authorList>
    </citation>
    <scope>NUCLEOTIDE SEQUENCE [LARGE SCALE GENOMIC DNA]</scope>
    <source>
        <strain evidence="6">JCM 17925</strain>
    </source>
</reference>
<evidence type="ECO:0000256" key="3">
    <source>
        <dbReference type="ARBA" id="ARBA00022679"/>
    </source>
</evidence>
<dbReference type="SUPFAM" id="SSF53448">
    <property type="entry name" value="Nucleotide-diphospho-sugar transferases"/>
    <property type="match status" value="1"/>
</dbReference>
<evidence type="ECO:0008006" key="7">
    <source>
        <dbReference type="Google" id="ProtNLM"/>
    </source>
</evidence>
<dbReference type="RefSeq" id="WP_345265198.1">
    <property type="nucleotide sequence ID" value="NZ_BAABHB010000002.1"/>
</dbReference>
<evidence type="ECO:0000256" key="2">
    <source>
        <dbReference type="ARBA" id="ARBA00022676"/>
    </source>
</evidence>